<accession>A0A2N1NMG9</accession>
<reference evidence="1 2" key="2">
    <citation type="submission" date="2017-10" db="EMBL/GenBank/DDBJ databases">
        <title>Extensive intraspecific genome diversity in a model arbuscular mycorrhizal fungus.</title>
        <authorList>
            <person name="Chen E.C.H."/>
            <person name="Morin E."/>
            <person name="Baudet D."/>
            <person name="Noel J."/>
            <person name="Ndikumana S."/>
            <person name="Charron P."/>
            <person name="St-Onge C."/>
            <person name="Giorgi J."/>
            <person name="Grigoriev I.V."/>
            <person name="Roux C."/>
            <person name="Martin F.M."/>
            <person name="Corradi N."/>
        </authorList>
    </citation>
    <scope>NUCLEOTIDE SEQUENCE [LARGE SCALE GENOMIC DNA]</scope>
    <source>
        <strain evidence="1 2">C2</strain>
    </source>
</reference>
<comment type="caution">
    <text evidence="1">The sequence shown here is derived from an EMBL/GenBank/DDBJ whole genome shotgun (WGS) entry which is preliminary data.</text>
</comment>
<dbReference type="EMBL" id="LLXL01000268">
    <property type="protein sequence ID" value="PKK75068.1"/>
    <property type="molecule type" value="Genomic_DNA"/>
</dbReference>
<dbReference type="AlphaFoldDB" id="A0A2N1NMG9"/>
<evidence type="ECO:0000313" key="2">
    <source>
        <dbReference type="Proteomes" id="UP000233469"/>
    </source>
</evidence>
<reference evidence="1 2" key="1">
    <citation type="submission" date="2016-04" db="EMBL/GenBank/DDBJ databases">
        <title>Genome analyses suggest a sexual origin of heterokaryosis in a supposedly ancient asexual fungus.</title>
        <authorList>
            <person name="Ropars J."/>
            <person name="Sedzielewska K."/>
            <person name="Noel J."/>
            <person name="Charron P."/>
            <person name="Farinelli L."/>
            <person name="Marton T."/>
            <person name="Kruger M."/>
            <person name="Pelin A."/>
            <person name="Brachmann A."/>
            <person name="Corradi N."/>
        </authorList>
    </citation>
    <scope>NUCLEOTIDE SEQUENCE [LARGE SCALE GENOMIC DNA]</scope>
    <source>
        <strain evidence="1 2">C2</strain>
    </source>
</reference>
<gene>
    <name evidence="1" type="ORF">RhiirC2_737417</name>
</gene>
<proteinExistence type="predicted"/>
<sequence length="57" mass="6726">MVNFATGDCLSFEYEEKLDRSKTSYGNKIKNFDINSHSIHTHHSDRSELIRIIKRIE</sequence>
<evidence type="ECO:0000313" key="1">
    <source>
        <dbReference type="EMBL" id="PKK75068.1"/>
    </source>
</evidence>
<dbReference type="Proteomes" id="UP000233469">
    <property type="component" value="Unassembled WGS sequence"/>
</dbReference>
<protein>
    <submittedName>
        <fullName evidence="1">Uncharacterized protein</fullName>
    </submittedName>
</protein>
<organism evidence="1 2">
    <name type="scientific">Rhizophagus irregularis</name>
    <dbReference type="NCBI Taxonomy" id="588596"/>
    <lineage>
        <taxon>Eukaryota</taxon>
        <taxon>Fungi</taxon>
        <taxon>Fungi incertae sedis</taxon>
        <taxon>Mucoromycota</taxon>
        <taxon>Glomeromycotina</taxon>
        <taxon>Glomeromycetes</taxon>
        <taxon>Glomerales</taxon>
        <taxon>Glomeraceae</taxon>
        <taxon>Rhizophagus</taxon>
    </lineage>
</organism>
<name>A0A2N1NMG9_9GLOM</name>